<evidence type="ECO:0000313" key="3">
    <source>
        <dbReference type="Proteomes" id="UP000729733"/>
    </source>
</evidence>
<sequence length="45" mass="4881">MITTAKVQTISRPHHHNNWSFLPTAFSALAGVGIGMAIGNYLGWL</sequence>
<dbReference type="RefSeq" id="WP_229638589.1">
    <property type="nucleotide sequence ID" value="NZ_JADWDC010000002.1"/>
</dbReference>
<keyword evidence="1" id="KW-0472">Membrane</keyword>
<keyword evidence="3" id="KW-1185">Reference proteome</keyword>
<dbReference type="Proteomes" id="UP000729733">
    <property type="component" value="Unassembled WGS sequence"/>
</dbReference>
<proteinExistence type="predicted"/>
<reference evidence="2" key="1">
    <citation type="journal article" date="2021" name="Antonie Van Leeuwenhoek">
        <title>Draft genome and description of Waterburya agarophytonicola gen. nov. sp. nov. (Pleurocapsales, Cyanobacteria): a seaweed symbiont.</title>
        <authorList>
            <person name="Bonthond G."/>
            <person name="Shalygin S."/>
            <person name="Bayer T."/>
            <person name="Weinberger F."/>
        </authorList>
    </citation>
    <scope>NUCLEOTIDE SEQUENCE</scope>
    <source>
        <strain evidence="2">KI4</strain>
    </source>
</reference>
<keyword evidence="1" id="KW-0812">Transmembrane</keyword>
<gene>
    <name evidence="2" type="ORF">I4641_01150</name>
</gene>
<comment type="caution">
    <text evidence="2">The sequence shown here is derived from an EMBL/GenBank/DDBJ whole genome shotgun (WGS) entry which is preliminary data.</text>
</comment>
<evidence type="ECO:0000313" key="2">
    <source>
        <dbReference type="EMBL" id="MCC0175587.1"/>
    </source>
</evidence>
<keyword evidence="1" id="KW-1133">Transmembrane helix</keyword>
<evidence type="ECO:0000256" key="1">
    <source>
        <dbReference type="SAM" id="Phobius"/>
    </source>
</evidence>
<organism evidence="2 3">
    <name type="scientific">Waterburya agarophytonicola KI4</name>
    <dbReference type="NCBI Taxonomy" id="2874699"/>
    <lineage>
        <taxon>Bacteria</taxon>
        <taxon>Bacillati</taxon>
        <taxon>Cyanobacteriota</taxon>
        <taxon>Cyanophyceae</taxon>
        <taxon>Pleurocapsales</taxon>
        <taxon>Hyellaceae</taxon>
        <taxon>Waterburya</taxon>
        <taxon>Waterburya agarophytonicola</taxon>
    </lineage>
</organism>
<name>A0A964FE85_9CYAN</name>
<feature type="transmembrane region" description="Helical" evidence="1">
    <location>
        <begin position="21"/>
        <end position="42"/>
    </location>
</feature>
<dbReference type="EMBL" id="JADWDC010000002">
    <property type="protein sequence ID" value="MCC0175587.1"/>
    <property type="molecule type" value="Genomic_DNA"/>
</dbReference>
<accession>A0A964FE85</accession>
<protein>
    <submittedName>
        <fullName evidence="2">Uncharacterized protein</fullName>
    </submittedName>
</protein>
<dbReference type="AlphaFoldDB" id="A0A964FE85"/>